<dbReference type="InterPro" id="IPR036388">
    <property type="entry name" value="WH-like_DNA-bd_sf"/>
</dbReference>
<gene>
    <name evidence="6" type="ORF">DL238_05600</name>
</gene>
<name>A0A395LJJ0_9SPHN</name>
<dbReference type="Gene3D" id="1.10.10.10">
    <property type="entry name" value="Winged helix-like DNA-binding domain superfamily/Winged helix DNA-binding domain"/>
    <property type="match status" value="1"/>
</dbReference>
<dbReference type="Proteomes" id="UP000254101">
    <property type="component" value="Unassembled WGS sequence"/>
</dbReference>
<dbReference type="SMART" id="SM00418">
    <property type="entry name" value="HTH_ARSR"/>
    <property type="match status" value="1"/>
</dbReference>
<dbReference type="GO" id="GO:0003677">
    <property type="term" value="F:DNA binding"/>
    <property type="evidence" value="ECO:0007669"/>
    <property type="project" value="UniProtKB-KW"/>
</dbReference>
<dbReference type="PANTHER" id="PTHR33154">
    <property type="entry name" value="TRANSCRIPTIONAL REGULATOR, ARSR FAMILY"/>
    <property type="match status" value="1"/>
</dbReference>
<dbReference type="OrthoDB" id="7391478at2"/>
<dbReference type="AlphaFoldDB" id="A0A395LJJ0"/>
<comment type="caution">
    <text evidence="6">The sequence shown here is derived from an EMBL/GenBank/DDBJ whole genome shotgun (WGS) entry which is preliminary data.</text>
</comment>
<evidence type="ECO:0000256" key="4">
    <source>
        <dbReference type="SAM" id="MobiDB-lite"/>
    </source>
</evidence>
<dbReference type="SUPFAM" id="SSF46785">
    <property type="entry name" value="Winged helix' DNA-binding domain"/>
    <property type="match status" value="1"/>
</dbReference>
<accession>A0A395LJJ0</accession>
<dbReference type="PANTHER" id="PTHR33154:SF33">
    <property type="entry name" value="TRANSCRIPTIONAL REPRESSOR SDPR"/>
    <property type="match status" value="1"/>
</dbReference>
<dbReference type="GO" id="GO:0003700">
    <property type="term" value="F:DNA-binding transcription factor activity"/>
    <property type="evidence" value="ECO:0007669"/>
    <property type="project" value="InterPro"/>
</dbReference>
<dbReference type="InterPro" id="IPR051081">
    <property type="entry name" value="HTH_MetalResp_TranReg"/>
</dbReference>
<evidence type="ECO:0000256" key="3">
    <source>
        <dbReference type="ARBA" id="ARBA00023163"/>
    </source>
</evidence>
<dbReference type="RefSeq" id="WP_115491360.1">
    <property type="nucleotide sequence ID" value="NZ_JACHWW010000001.1"/>
</dbReference>
<dbReference type="CDD" id="cd00090">
    <property type="entry name" value="HTH_ARSR"/>
    <property type="match status" value="1"/>
</dbReference>
<dbReference type="PROSITE" id="PS50987">
    <property type="entry name" value="HTH_ARSR_2"/>
    <property type="match status" value="1"/>
</dbReference>
<organism evidence="6 7">
    <name type="scientific">Alteriqipengyuania lutimaris</name>
    <dbReference type="NCBI Taxonomy" id="1538146"/>
    <lineage>
        <taxon>Bacteria</taxon>
        <taxon>Pseudomonadati</taxon>
        <taxon>Pseudomonadota</taxon>
        <taxon>Alphaproteobacteria</taxon>
        <taxon>Sphingomonadales</taxon>
        <taxon>Erythrobacteraceae</taxon>
        <taxon>Alteriqipengyuania</taxon>
    </lineage>
</organism>
<dbReference type="EMBL" id="QRBB01000001">
    <property type="protein sequence ID" value="RDS77138.1"/>
    <property type="molecule type" value="Genomic_DNA"/>
</dbReference>
<sequence>MNKVFDALSHPIRREVLELLKSGGMTAGELADRFPVSKPTMSGHFAKLKEAGLIHGENRKGSVVYSLNMSTLEEALHGFMGRVGIGAVPGTAQDASASTTGRDPTEGKEST</sequence>
<protein>
    <submittedName>
        <fullName evidence="6">ArsR family transcriptional regulator</fullName>
    </submittedName>
</protein>
<keyword evidence="3" id="KW-0804">Transcription</keyword>
<dbReference type="InterPro" id="IPR001845">
    <property type="entry name" value="HTH_ArsR_DNA-bd_dom"/>
</dbReference>
<evidence type="ECO:0000256" key="1">
    <source>
        <dbReference type="ARBA" id="ARBA00023015"/>
    </source>
</evidence>
<dbReference type="NCBIfam" id="NF033788">
    <property type="entry name" value="HTH_metalloreg"/>
    <property type="match status" value="1"/>
</dbReference>
<keyword evidence="1" id="KW-0805">Transcription regulation</keyword>
<evidence type="ECO:0000256" key="2">
    <source>
        <dbReference type="ARBA" id="ARBA00023125"/>
    </source>
</evidence>
<reference evidence="6 7" key="1">
    <citation type="submission" date="2018-07" db="EMBL/GenBank/DDBJ databases">
        <title>Erythrobacter nanhaiensis sp. nov., a novel member of the genus Erythrobacter isolated from the South China Sea.</title>
        <authorList>
            <person name="Chen X."/>
            <person name="Liu J."/>
        </authorList>
    </citation>
    <scope>NUCLEOTIDE SEQUENCE [LARGE SCALE GENOMIC DNA]</scope>
    <source>
        <strain evidence="6 7">S-5</strain>
    </source>
</reference>
<feature type="region of interest" description="Disordered" evidence="4">
    <location>
        <begin position="90"/>
        <end position="111"/>
    </location>
</feature>
<keyword evidence="7" id="KW-1185">Reference proteome</keyword>
<feature type="compositionally biased region" description="Polar residues" evidence="4">
    <location>
        <begin position="93"/>
        <end position="102"/>
    </location>
</feature>
<dbReference type="PRINTS" id="PR00778">
    <property type="entry name" value="HTHARSR"/>
</dbReference>
<dbReference type="InterPro" id="IPR011991">
    <property type="entry name" value="ArsR-like_HTH"/>
</dbReference>
<evidence type="ECO:0000259" key="5">
    <source>
        <dbReference type="PROSITE" id="PS50987"/>
    </source>
</evidence>
<dbReference type="InterPro" id="IPR036390">
    <property type="entry name" value="WH_DNA-bd_sf"/>
</dbReference>
<evidence type="ECO:0000313" key="7">
    <source>
        <dbReference type="Proteomes" id="UP000254101"/>
    </source>
</evidence>
<keyword evidence="2" id="KW-0238">DNA-binding</keyword>
<proteinExistence type="predicted"/>
<evidence type="ECO:0000313" key="6">
    <source>
        <dbReference type="EMBL" id="RDS77138.1"/>
    </source>
</evidence>
<dbReference type="Pfam" id="PF12840">
    <property type="entry name" value="HTH_20"/>
    <property type="match status" value="1"/>
</dbReference>
<feature type="domain" description="HTH arsR-type" evidence="5">
    <location>
        <begin position="1"/>
        <end position="87"/>
    </location>
</feature>